<proteinExistence type="predicted"/>
<protein>
    <submittedName>
        <fullName evidence="1">Uncharacterized protein</fullName>
    </submittedName>
</protein>
<accession>A0AAN7SJF6</accession>
<dbReference type="PANTHER" id="PTHR21112:SF0">
    <property type="entry name" value="CHEMOSENSORY PROTEIN A 29A-RELATED"/>
    <property type="match status" value="1"/>
</dbReference>
<comment type="caution">
    <text evidence="1">The sequence shown here is derived from an EMBL/GenBank/DDBJ whole genome shotgun (WGS) entry which is preliminary data.</text>
</comment>
<keyword evidence="2" id="KW-1185">Reference proteome</keyword>
<reference evidence="2" key="1">
    <citation type="submission" date="2023-01" db="EMBL/GenBank/DDBJ databases">
        <title>Key to firefly adult light organ development and bioluminescence: homeobox transcription factors regulate luciferase expression and transportation to peroxisome.</title>
        <authorList>
            <person name="Fu X."/>
        </authorList>
    </citation>
    <scope>NUCLEOTIDE SEQUENCE [LARGE SCALE GENOMIC DNA]</scope>
</reference>
<evidence type="ECO:0000313" key="1">
    <source>
        <dbReference type="EMBL" id="KAK4884837.1"/>
    </source>
</evidence>
<organism evidence="1 2">
    <name type="scientific">Aquatica leii</name>
    <dbReference type="NCBI Taxonomy" id="1421715"/>
    <lineage>
        <taxon>Eukaryota</taxon>
        <taxon>Metazoa</taxon>
        <taxon>Ecdysozoa</taxon>
        <taxon>Arthropoda</taxon>
        <taxon>Hexapoda</taxon>
        <taxon>Insecta</taxon>
        <taxon>Pterygota</taxon>
        <taxon>Neoptera</taxon>
        <taxon>Endopterygota</taxon>
        <taxon>Coleoptera</taxon>
        <taxon>Polyphaga</taxon>
        <taxon>Elateriformia</taxon>
        <taxon>Elateroidea</taxon>
        <taxon>Lampyridae</taxon>
        <taxon>Luciolinae</taxon>
        <taxon>Aquatica</taxon>
    </lineage>
</organism>
<dbReference type="Pfam" id="PF06477">
    <property type="entry name" value="DUF1091"/>
    <property type="match status" value="1"/>
</dbReference>
<dbReference type="PANTHER" id="PTHR21112">
    <property type="entry name" value="CHEMOSENSORY PROTEIN A 29A-RELATED"/>
    <property type="match status" value="1"/>
</dbReference>
<sequence length="193" mass="21775">MPIVIKTLNLNKWIMLKILQILCGTWFFIGITAENEPKLKITLEKIEIISFNEEYVKNPIAIVFQYNSTHQAINSSGTLLKDLGMELMENVDIYGIENGEVHLITSAKDINVCDILTGDYPELEDLFKFGNFTKCPMKAGFYIVSNAVVDTNKIPSNAPRGSFILDIKTYDGSVQMSNGKLYLKVEDDVLDLR</sequence>
<dbReference type="Proteomes" id="UP001353858">
    <property type="component" value="Unassembled WGS sequence"/>
</dbReference>
<dbReference type="EMBL" id="JARPUR010000001">
    <property type="protein sequence ID" value="KAK4884837.1"/>
    <property type="molecule type" value="Genomic_DNA"/>
</dbReference>
<gene>
    <name evidence="1" type="ORF">RN001_001108</name>
</gene>
<name>A0AAN7SJF6_9COLE</name>
<evidence type="ECO:0000313" key="2">
    <source>
        <dbReference type="Proteomes" id="UP001353858"/>
    </source>
</evidence>
<dbReference type="InterPro" id="IPR010512">
    <property type="entry name" value="DUF1091"/>
</dbReference>
<dbReference type="AlphaFoldDB" id="A0AAN7SJF6"/>